<reference evidence="1 2" key="2">
    <citation type="submission" date="2018-03" db="EMBL/GenBank/DDBJ databases">
        <authorList>
            <person name="Keele B.F."/>
        </authorList>
    </citation>
    <scope>NUCLEOTIDE SEQUENCE [LARGE SCALE GENOMIC DNA]</scope>
    <source>
        <strain evidence="1 2">CCALA 016</strain>
    </source>
</reference>
<name>A0A2T1LXL8_9CHRO</name>
<accession>A0A2T1LXL8</accession>
<dbReference type="EMBL" id="PXOH01000011">
    <property type="protein sequence ID" value="PSF37132.1"/>
    <property type="molecule type" value="Genomic_DNA"/>
</dbReference>
<dbReference type="Pfam" id="PF21826">
    <property type="entry name" value="DUF6887"/>
    <property type="match status" value="1"/>
</dbReference>
<evidence type="ECO:0000313" key="1">
    <source>
        <dbReference type="EMBL" id="PSF37132.1"/>
    </source>
</evidence>
<proteinExistence type="predicted"/>
<sequence length="69" mass="8273">MSKPNFKTMSKKELQSYILEHRDDQEAFYAFVDKLHSEANWVEMPPLSTLEDLEHYPEFTKRIRNPSDL</sequence>
<dbReference type="RefSeq" id="WP_106457096.1">
    <property type="nucleotide sequence ID" value="NZ_PXOH01000011.1"/>
</dbReference>
<gene>
    <name evidence="1" type="ORF">C7H19_11885</name>
</gene>
<dbReference type="AlphaFoldDB" id="A0A2T1LXL8"/>
<keyword evidence="2" id="KW-1185">Reference proteome</keyword>
<dbReference type="InterPro" id="IPR054053">
    <property type="entry name" value="DUF6887"/>
</dbReference>
<reference evidence="1 2" key="1">
    <citation type="submission" date="2018-03" db="EMBL/GenBank/DDBJ databases">
        <title>The ancient ancestry and fast evolution of plastids.</title>
        <authorList>
            <person name="Moore K.R."/>
            <person name="Magnabosco C."/>
            <person name="Momper L."/>
            <person name="Gold D.A."/>
            <person name="Bosak T."/>
            <person name="Fournier G.P."/>
        </authorList>
    </citation>
    <scope>NUCLEOTIDE SEQUENCE [LARGE SCALE GENOMIC DNA]</scope>
    <source>
        <strain evidence="1 2">CCALA 016</strain>
    </source>
</reference>
<protein>
    <submittedName>
        <fullName evidence="1">Uncharacterized protein</fullName>
    </submittedName>
</protein>
<organism evidence="1 2">
    <name type="scientific">Aphanothece hegewaldii CCALA 016</name>
    <dbReference type="NCBI Taxonomy" id="2107694"/>
    <lineage>
        <taxon>Bacteria</taxon>
        <taxon>Bacillati</taxon>
        <taxon>Cyanobacteriota</taxon>
        <taxon>Cyanophyceae</taxon>
        <taxon>Oscillatoriophycideae</taxon>
        <taxon>Chroococcales</taxon>
        <taxon>Aphanothecaceae</taxon>
        <taxon>Aphanothece</taxon>
    </lineage>
</organism>
<dbReference type="Proteomes" id="UP000239001">
    <property type="component" value="Unassembled WGS sequence"/>
</dbReference>
<dbReference type="OrthoDB" id="466466at2"/>
<comment type="caution">
    <text evidence="1">The sequence shown here is derived from an EMBL/GenBank/DDBJ whole genome shotgun (WGS) entry which is preliminary data.</text>
</comment>
<evidence type="ECO:0000313" key="2">
    <source>
        <dbReference type="Proteomes" id="UP000239001"/>
    </source>
</evidence>